<dbReference type="PANTHER" id="PTHR44591">
    <property type="entry name" value="STRESS RESPONSE REGULATOR PROTEIN 1"/>
    <property type="match status" value="1"/>
</dbReference>
<dbReference type="GO" id="GO:0000160">
    <property type="term" value="P:phosphorelay signal transduction system"/>
    <property type="evidence" value="ECO:0007669"/>
    <property type="project" value="InterPro"/>
</dbReference>
<dbReference type="PROSITE" id="PS50110">
    <property type="entry name" value="RESPONSE_REGULATORY"/>
    <property type="match status" value="1"/>
</dbReference>
<evidence type="ECO:0000313" key="4">
    <source>
        <dbReference type="EMBL" id="OHA03245.1"/>
    </source>
</evidence>
<dbReference type="Proteomes" id="UP000178510">
    <property type="component" value="Unassembled WGS sequence"/>
</dbReference>
<sequence>MADQRKKVLVVDDNLGMLKMLMVNVARWGYQPVPATGPEDAMRIFESDPEIQLVISDHNMSPLTGIQLIARLRRMDRKFEAIIFSARRPERLAATAVVFGIRKFVPKPDYQWLHEELIAAVTDLETNS</sequence>
<comment type="caution">
    <text evidence="4">The sequence shown here is derived from an EMBL/GenBank/DDBJ whole genome shotgun (WGS) entry which is preliminary data.</text>
</comment>
<reference evidence="4 5" key="1">
    <citation type="journal article" date="2016" name="Nat. Commun.">
        <title>Thousands of microbial genomes shed light on interconnected biogeochemical processes in an aquifer system.</title>
        <authorList>
            <person name="Anantharaman K."/>
            <person name="Brown C.T."/>
            <person name="Hug L.A."/>
            <person name="Sharon I."/>
            <person name="Castelle C.J."/>
            <person name="Probst A.J."/>
            <person name="Thomas B.C."/>
            <person name="Singh A."/>
            <person name="Wilkins M.J."/>
            <person name="Karaoz U."/>
            <person name="Brodie E.L."/>
            <person name="Williams K.H."/>
            <person name="Hubbard S.S."/>
            <person name="Banfield J.F."/>
        </authorList>
    </citation>
    <scope>NUCLEOTIDE SEQUENCE [LARGE SCALE GENOMIC DNA]</scope>
</reference>
<keyword evidence="1 2" id="KW-0597">Phosphoprotein</keyword>
<dbReference type="Gene3D" id="3.40.50.2300">
    <property type="match status" value="1"/>
</dbReference>
<evidence type="ECO:0000256" key="2">
    <source>
        <dbReference type="PROSITE-ProRule" id="PRU00169"/>
    </source>
</evidence>
<feature type="domain" description="Response regulatory" evidence="3">
    <location>
        <begin position="7"/>
        <end position="122"/>
    </location>
</feature>
<name>A0A1G2KUY7_9BACT</name>
<gene>
    <name evidence="4" type="ORF">A3J58_00945</name>
</gene>
<evidence type="ECO:0000259" key="3">
    <source>
        <dbReference type="PROSITE" id="PS50110"/>
    </source>
</evidence>
<dbReference type="Pfam" id="PF00072">
    <property type="entry name" value="Response_reg"/>
    <property type="match status" value="1"/>
</dbReference>
<dbReference type="STRING" id="1802274.A3J58_00945"/>
<dbReference type="EMBL" id="MHQM01000029">
    <property type="protein sequence ID" value="OHA03245.1"/>
    <property type="molecule type" value="Genomic_DNA"/>
</dbReference>
<proteinExistence type="predicted"/>
<dbReference type="InterPro" id="IPR011006">
    <property type="entry name" value="CheY-like_superfamily"/>
</dbReference>
<evidence type="ECO:0000313" key="5">
    <source>
        <dbReference type="Proteomes" id="UP000178510"/>
    </source>
</evidence>
<organism evidence="4 5">
    <name type="scientific">Candidatus Sungbacteria bacterium RIFCSPHIGHO2_02_FULL_52_23</name>
    <dbReference type="NCBI Taxonomy" id="1802274"/>
    <lineage>
        <taxon>Bacteria</taxon>
        <taxon>Candidatus Sungiibacteriota</taxon>
    </lineage>
</organism>
<dbReference type="AlphaFoldDB" id="A0A1G2KUY7"/>
<dbReference type="InterPro" id="IPR001789">
    <property type="entry name" value="Sig_transdc_resp-reg_receiver"/>
</dbReference>
<evidence type="ECO:0000256" key="1">
    <source>
        <dbReference type="ARBA" id="ARBA00022553"/>
    </source>
</evidence>
<dbReference type="InterPro" id="IPR050595">
    <property type="entry name" value="Bact_response_regulator"/>
</dbReference>
<feature type="modified residue" description="4-aspartylphosphate" evidence="2">
    <location>
        <position position="57"/>
    </location>
</feature>
<accession>A0A1G2KUY7</accession>
<protein>
    <recommendedName>
        <fullName evidence="3">Response regulatory domain-containing protein</fullName>
    </recommendedName>
</protein>
<dbReference type="PANTHER" id="PTHR44591:SF3">
    <property type="entry name" value="RESPONSE REGULATORY DOMAIN-CONTAINING PROTEIN"/>
    <property type="match status" value="1"/>
</dbReference>
<dbReference type="SUPFAM" id="SSF52172">
    <property type="entry name" value="CheY-like"/>
    <property type="match status" value="1"/>
</dbReference>
<dbReference type="SMART" id="SM00448">
    <property type="entry name" value="REC"/>
    <property type="match status" value="1"/>
</dbReference>